<organism evidence="2 3">
    <name type="scientific">Emiliania huxleyi (strain CCMP1516)</name>
    <dbReference type="NCBI Taxonomy" id="280463"/>
    <lineage>
        <taxon>Eukaryota</taxon>
        <taxon>Haptista</taxon>
        <taxon>Haptophyta</taxon>
        <taxon>Prymnesiophyceae</taxon>
        <taxon>Isochrysidales</taxon>
        <taxon>Noelaerhabdaceae</taxon>
        <taxon>Emiliania</taxon>
    </lineage>
</organism>
<evidence type="ECO:0000259" key="1">
    <source>
        <dbReference type="PROSITE" id="PS50127"/>
    </source>
</evidence>
<evidence type="ECO:0000313" key="2">
    <source>
        <dbReference type="EnsemblProtists" id="EOD26197"/>
    </source>
</evidence>
<reference evidence="2" key="2">
    <citation type="submission" date="2024-10" db="UniProtKB">
        <authorList>
            <consortium name="EnsemblProtists"/>
        </authorList>
    </citation>
    <scope>IDENTIFICATION</scope>
</reference>
<evidence type="ECO:0000313" key="3">
    <source>
        <dbReference type="Proteomes" id="UP000013827"/>
    </source>
</evidence>
<accession>A0A0D3JRR2</accession>
<dbReference type="PROSITE" id="PS50127">
    <property type="entry name" value="UBC_2"/>
    <property type="match status" value="1"/>
</dbReference>
<dbReference type="GeneID" id="17271744"/>
<dbReference type="eggNOG" id="KOG0417">
    <property type="taxonomic scope" value="Eukaryota"/>
</dbReference>
<dbReference type="Pfam" id="PF00179">
    <property type="entry name" value="UQ_con"/>
    <property type="match status" value="1"/>
</dbReference>
<dbReference type="EnsemblProtists" id="EOD26197">
    <property type="protein sequence ID" value="EOD26197"/>
    <property type="gene ID" value="EMIHUDRAFT_50303"/>
</dbReference>
<dbReference type="HOGENOM" id="CLU_030988_13_4_1"/>
<dbReference type="STRING" id="2903.R1CU46"/>
<feature type="domain" description="UBC core" evidence="1">
    <location>
        <begin position="1"/>
        <end position="85"/>
    </location>
</feature>
<dbReference type="InterPro" id="IPR016135">
    <property type="entry name" value="UBQ-conjugating_enzyme/RWD"/>
</dbReference>
<dbReference type="KEGG" id="ehx:EMIHUDRAFT_50303"/>
<dbReference type="AlphaFoldDB" id="A0A0D3JRR2"/>
<proteinExistence type="predicted"/>
<name>A0A0D3JRR2_EMIH1</name>
<keyword evidence="3" id="KW-1185">Reference proteome</keyword>
<dbReference type="PaxDb" id="2903-EOD26197"/>
<reference evidence="3" key="1">
    <citation type="journal article" date="2013" name="Nature">
        <title>Pan genome of the phytoplankton Emiliania underpins its global distribution.</title>
        <authorList>
            <person name="Read B.A."/>
            <person name="Kegel J."/>
            <person name="Klute M.J."/>
            <person name="Kuo A."/>
            <person name="Lefebvre S.C."/>
            <person name="Maumus F."/>
            <person name="Mayer C."/>
            <person name="Miller J."/>
            <person name="Monier A."/>
            <person name="Salamov A."/>
            <person name="Young J."/>
            <person name="Aguilar M."/>
            <person name="Claverie J.M."/>
            <person name="Frickenhaus S."/>
            <person name="Gonzalez K."/>
            <person name="Herman E.K."/>
            <person name="Lin Y.C."/>
            <person name="Napier J."/>
            <person name="Ogata H."/>
            <person name="Sarno A.F."/>
            <person name="Shmutz J."/>
            <person name="Schroeder D."/>
            <person name="de Vargas C."/>
            <person name="Verret F."/>
            <person name="von Dassow P."/>
            <person name="Valentin K."/>
            <person name="Van de Peer Y."/>
            <person name="Wheeler G."/>
            <person name="Dacks J.B."/>
            <person name="Delwiche C.F."/>
            <person name="Dyhrman S.T."/>
            <person name="Glockner G."/>
            <person name="John U."/>
            <person name="Richards T."/>
            <person name="Worden A.Z."/>
            <person name="Zhang X."/>
            <person name="Grigoriev I.V."/>
            <person name="Allen A.E."/>
            <person name="Bidle K."/>
            <person name="Borodovsky M."/>
            <person name="Bowler C."/>
            <person name="Brownlee C."/>
            <person name="Cock J.M."/>
            <person name="Elias M."/>
            <person name="Gladyshev V.N."/>
            <person name="Groth M."/>
            <person name="Guda C."/>
            <person name="Hadaegh A."/>
            <person name="Iglesias-Rodriguez M.D."/>
            <person name="Jenkins J."/>
            <person name="Jones B.M."/>
            <person name="Lawson T."/>
            <person name="Leese F."/>
            <person name="Lindquist E."/>
            <person name="Lobanov A."/>
            <person name="Lomsadze A."/>
            <person name="Malik S.B."/>
            <person name="Marsh M.E."/>
            <person name="Mackinder L."/>
            <person name="Mock T."/>
            <person name="Mueller-Roeber B."/>
            <person name="Pagarete A."/>
            <person name="Parker M."/>
            <person name="Probert I."/>
            <person name="Quesneville H."/>
            <person name="Raines C."/>
            <person name="Rensing S.A."/>
            <person name="Riano-Pachon D.M."/>
            <person name="Richier S."/>
            <person name="Rokitta S."/>
            <person name="Shiraiwa Y."/>
            <person name="Soanes D.M."/>
            <person name="van der Giezen M."/>
            <person name="Wahlund T.M."/>
            <person name="Williams B."/>
            <person name="Wilson W."/>
            <person name="Wolfe G."/>
            <person name="Wurch L.L."/>
        </authorList>
    </citation>
    <scope>NUCLEOTIDE SEQUENCE</scope>
</reference>
<dbReference type="SUPFAM" id="SSF54495">
    <property type="entry name" value="UBC-like"/>
    <property type="match status" value="1"/>
</dbReference>
<dbReference type="Gene3D" id="3.10.110.10">
    <property type="entry name" value="Ubiquitin Conjugating Enzyme"/>
    <property type="match status" value="1"/>
</dbReference>
<dbReference type="InterPro" id="IPR000608">
    <property type="entry name" value="UBC"/>
</dbReference>
<sequence length="85" mass="9723">FLTPVYHANIHCATGQICVDLLDSEWSPALTVDRVLVALQSLLADPISDSRCWEGDAQMHEILRLCRDDRSAYNRTAREWTQRHA</sequence>
<dbReference type="Proteomes" id="UP000013827">
    <property type="component" value="Unassembled WGS sequence"/>
</dbReference>
<protein>
    <recommendedName>
        <fullName evidence="1">UBC core domain-containing protein</fullName>
    </recommendedName>
</protein>
<dbReference type="PANTHER" id="PTHR24068">
    <property type="entry name" value="UBIQUITIN-CONJUGATING ENZYME E2"/>
    <property type="match status" value="1"/>
</dbReference>
<dbReference type="RefSeq" id="XP_005778626.1">
    <property type="nucleotide sequence ID" value="XM_005778569.1"/>
</dbReference>